<comment type="catalytic activity">
    <reaction evidence="18">
        <text>1D-myo-inositol hexakisphosphate + H2O = 1D-myo-inositol 1,2,3,5,6-pentakisphosphate + phosphate</text>
        <dbReference type="Rhea" id="RHEA:20960"/>
        <dbReference type="ChEBI" id="CHEBI:15377"/>
        <dbReference type="ChEBI" id="CHEBI:43474"/>
        <dbReference type="ChEBI" id="CHEBI:58130"/>
        <dbReference type="ChEBI" id="CHEBI:58747"/>
    </reaction>
    <physiologicalReaction direction="left-to-right" evidence="18">
        <dbReference type="Rhea" id="RHEA:20961"/>
    </physiologicalReaction>
</comment>
<evidence type="ECO:0000256" key="19">
    <source>
        <dbReference type="ARBA" id="ARBA00043747"/>
    </source>
</evidence>
<evidence type="ECO:0000256" key="2">
    <source>
        <dbReference type="ARBA" id="ARBA00008422"/>
    </source>
</evidence>
<dbReference type="GeneID" id="100555619"/>
<comment type="catalytic activity">
    <reaction evidence="24">
        <text>(2R)-2,3-bisphosphoglycerate + H2O = (2R)-2-phosphoglycerate + phosphate</text>
        <dbReference type="Rhea" id="RHEA:27381"/>
        <dbReference type="ChEBI" id="CHEBI:15377"/>
        <dbReference type="ChEBI" id="CHEBI:43474"/>
        <dbReference type="ChEBI" id="CHEBI:58248"/>
        <dbReference type="ChEBI" id="CHEBI:58289"/>
        <dbReference type="EC" id="3.1.3.80"/>
    </reaction>
    <physiologicalReaction direction="left-to-right" evidence="24">
        <dbReference type="Rhea" id="RHEA:27382"/>
    </physiologicalReaction>
</comment>
<evidence type="ECO:0000256" key="17">
    <source>
        <dbReference type="ARBA" id="ARBA00043739"/>
    </source>
</evidence>
<gene>
    <name evidence="27" type="primary">MINPP1</name>
</gene>
<dbReference type="OrthoDB" id="6509975at2759"/>
<reference evidence="27" key="2">
    <citation type="submission" date="2025-08" db="UniProtKB">
        <authorList>
            <consortium name="Ensembl"/>
        </authorList>
    </citation>
    <scope>IDENTIFICATION</scope>
</reference>
<comment type="catalytic activity">
    <reaction evidence="16">
        <text>1D-myo-inositol 1,2,3-trisphosphate + H2O = 1D-myo-inositol 2,3-bisphosphate + phosphate</text>
        <dbReference type="Rhea" id="RHEA:77127"/>
        <dbReference type="ChEBI" id="CHEBI:15377"/>
        <dbReference type="ChEBI" id="CHEBI:43474"/>
        <dbReference type="ChEBI" id="CHEBI:195536"/>
        <dbReference type="ChEBI" id="CHEBI:195538"/>
    </reaction>
    <physiologicalReaction direction="left-to-right" evidence="16">
        <dbReference type="Rhea" id="RHEA:77128"/>
    </physiologicalReaction>
</comment>
<dbReference type="InParanoid" id="H9GM19"/>
<accession>H9GM19</accession>
<evidence type="ECO:0000313" key="28">
    <source>
        <dbReference type="Proteomes" id="UP000001646"/>
    </source>
</evidence>
<keyword evidence="28" id="KW-1185">Reference proteome</keyword>
<dbReference type="GO" id="GO:0030351">
    <property type="term" value="F:inositol-1,3,4,5,6-pentakisphosphate 3-phosphatase activity"/>
    <property type="evidence" value="ECO:0007669"/>
    <property type="project" value="Ensembl"/>
</dbReference>
<evidence type="ECO:0000256" key="7">
    <source>
        <dbReference type="ARBA" id="ARBA00022729"/>
    </source>
</evidence>
<evidence type="ECO:0000256" key="3">
    <source>
        <dbReference type="ARBA" id="ARBA00012976"/>
    </source>
</evidence>
<evidence type="ECO:0000256" key="5">
    <source>
        <dbReference type="ARBA" id="ARBA00018097"/>
    </source>
</evidence>
<comment type="catalytic activity">
    <reaction evidence="20">
        <text>1D-myo-inositol 1,2,3,5,6-pentakisphosphate + H2O = 1D-myo-inositol 1,2,3,6-tetrakisphosphate + phosphate</text>
        <dbReference type="Rhea" id="RHEA:77111"/>
        <dbReference type="ChEBI" id="CHEBI:15377"/>
        <dbReference type="ChEBI" id="CHEBI:43474"/>
        <dbReference type="ChEBI" id="CHEBI:58747"/>
        <dbReference type="ChEBI" id="CHEBI:195534"/>
    </reaction>
    <physiologicalReaction direction="left-to-right" evidence="20">
        <dbReference type="Rhea" id="RHEA:77112"/>
    </physiologicalReaction>
</comment>
<feature type="disulfide bond" evidence="25">
    <location>
        <begin position="61"/>
        <end position="393"/>
    </location>
</feature>
<comment type="catalytic activity">
    <reaction evidence="13">
        <text>1D-myo-inositol 1,2,4,5,6-pentakisphosphate + H2O = 1D-myo-inositol 1,2,5,6-tetrakisphosphate + phosphate</text>
        <dbReference type="Rhea" id="RHEA:77115"/>
        <dbReference type="ChEBI" id="CHEBI:15377"/>
        <dbReference type="ChEBI" id="CHEBI:43474"/>
        <dbReference type="ChEBI" id="CHEBI:57798"/>
        <dbReference type="ChEBI" id="CHEBI:195535"/>
        <dbReference type="EC" id="3.1.3.62"/>
    </reaction>
    <physiologicalReaction direction="left-to-right" evidence="13">
        <dbReference type="Rhea" id="RHEA:77116"/>
    </physiologicalReaction>
</comment>
<organism evidence="27 28">
    <name type="scientific">Anolis carolinensis</name>
    <name type="common">Green anole</name>
    <name type="synonym">American chameleon</name>
    <dbReference type="NCBI Taxonomy" id="28377"/>
    <lineage>
        <taxon>Eukaryota</taxon>
        <taxon>Metazoa</taxon>
        <taxon>Chordata</taxon>
        <taxon>Craniata</taxon>
        <taxon>Vertebrata</taxon>
        <taxon>Euteleostomi</taxon>
        <taxon>Lepidosauria</taxon>
        <taxon>Squamata</taxon>
        <taxon>Bifurcata</taxon>
        <taxon>Unidentata</taxon>
        <taxon>Episquamata</taxon>
        <taxon>Toxicofera</taxon>
        <taxon>Iguania</taxon>
        <taxon>Dactyloidae</taxon>
        <taxon>Anolis</taxon>
    </lineage>
</organism>
<dbReference type="InterPro" id="IPR029033">
    <property type="entry name" value="His_PPase_superfam"/>
</dbReference>
<keyword evidence="9" id="KW-0472">Membrane</keyword>
<evidence type="ECO:0000256" key="23">
    <source>
        <dbReference type="ARBA" id="ARBA00043829"/>
    </source>
</evidence>
<comment type="catalytic activity">
    <reaction evidence="23">
        <text>1D-myo-inositol 1,4,5,6-tetrakisphosphate + H2O = 1D-myo-inositol 1,4,5-trisphosphate + phosphate</text>
        <dbReference type="Rhea" id="RHEA:77147"/>
        <dbReference type="ChEBI" id="CHEBI:15377"/>
        <dbReference type="ChEBI" id="CHEBI:43474"/>
        <dbReference type="ChEBI" id="CHEBI:57627"/>
        <dbReference type="ChEBI" id="CHEBI:203600"/>
    </reaction>
    <physiologicalReaction direction="left-to-right" evidence="23">
        <dbReference type="Rhea" id="RHEA:77148"/>
    </physiologicalReaction>
</comment>
<dbReference type="Pfam" id="PF00328">
    <property type="entry name" value="His_Phos_2"/>
    <property type="match status" value="1"/>
</dbReference>
<dbReference type="GO" id="GO:0004446">
    <property type="term" value="F:inositol hexakisphosphate phosphatase activity"/>
    <property type="evidence" value="ECO:0007669"/>
    <property type="project" value="Ensembl"/>
</dbReference>
<dbReference type="GO" id="GO:0003993">
    <property type="term" value="F:acid phosphatase activity"/>
    <property type="evidence" value="ECO:0000318"/>
    <property type="project" value="GO_Central"/>
</dbReference>
<proteinExistence type="inferred from homology"/>
<evidence type="ECO:0000256" key="22">
    <source>
        <dbReference type="ARBA" id="ARBA00043801"/>
    </source>
</evidence>
<dbReference type="CTD" id="9562"/>
<dbReference type="AlphaFoldDB" id="H9GM19"/>
<evidence type="ECO:0000256" key="9">
    <source>
        <dbReference type="ARBA" id="ARBA00023136"/>
    </source>
</evidence>
<evidence type="ECO:0000256" key="10">
    <source>
        <dbReference type="ARBA" id="ARBA00023180"/>
    </source>
</evidence>
<keyword evidence="6" id="KW-1003">Cell membrane</keyword>
<evidence type="ECO:0000256" key="24">
    <source>
        <dbReference type="ARBA" id="ARBA00043832"/>
    </source>
</evidence>
<dbReference type="GO" id="GO:0034417">
    <property type="term" value="F:bisphosphoglycerate 3-phosphatase activity"/>
    <property type="evidence" value="ECO:0007669"/>
    <property type="project" value="UniProtKB-EC"/>
</dbReference>
<dbReference type="EC" id="3.1.3.80" evidence="3"/>
<comment type="catalytic activity">
    <reaction evidence="21">
        <text>1D-myo-inositol 1,3,4,5,6-pentakisphosphate + H2O = 1D-myo-inositol 1,4,5,6-tetrakisphosphate + phosphate</text>
        <dbReference type="Rhea" id="RHEA:77143"/>
        <dbReference type="ChEBI" id="CHEBI:15377"/>
        <dbReference type="ChEBI" id="CHEBI:43474"/>
        <dbReference type="ChEBI" id="CHEBI:57627"/>
        <dbReference type="ChEBI" id="CHEBI:57733"/>
    </reaction>
    <physiologicalReaction direction="left-to-right" evidence="21">
        <dbReference type="Rhea" id="RHEA:77144"/>
    </physiologicalReaction>
</comment>
<comment type="catalytic activity">
    <reaction evidence="19">
        <text>1D-myo-inositol 1,2,6-trisphosphate + H2O = 1D-myo-inositol 1,2-bisphosphate + phosphate</text>
        <dbReference type="Rhea" id="RHEA:77131"/>
        <dbReference type="ChEBI" id="CHEBI:15377"/>
        <dbReference type="ChEBI" id="CHEBI:43474"/>
        <dbReference type="ChEBI" id="CHEBI:195537"/>
        <dbReference type="ChEBI" id="CHEBI:195539"/>
        <dbReference type="EC" id="3.1.3.62"/>
    </reaction>
    <physiologicalReaction direction="left-to-right" evidence="19">
        <dbReference type="Rhea" id="RHEA:77132"/>
    </physiologicalReaction>
</comment>
<dbReference type="GeneTree" id="ENSGT00390000018409"/>
<dbReference type="GO" id="GO:0052745">
    <property type="term" value="F:inositol phosphate phosphatase activity"/>
    <property type="evidence" value="ECO:0000318"/>
    <property type="project" value="GO_Central"/>
</dbReference>
<dbReference type="GO" id="GO:0005886">
    <property type="term" value="C:plasma membrane"/>
    <property type="evidence" value="ECO:0007669"/>
    <property type="project" value="UniProtKB-SubCell"/>
</dbReference>
<dbReference type="Ensembl" id="ENSACAT00000015271.4">
    <property type="protein sequence ID" value="ENSACAP00000014968.3"/>
    <property type="gene ID" value="ENSACAG00000015245.4"/>
</dbReference>
<comment type="catalytic activity">
    <reaction evidence="15">
        <text>1D-myo-inositol hexakisphosphate + H2O = 1D-myo-inositol 1,2,4,5,6-pentakisphosphate + phosphate</text>
        <dbReference type="Rhea" id="RHEA:16989"/>
        <dbReference type="ChEBI" id="CHEBI:15377"/>
        <dbReference type="ChEBI" id="CHEBI:43474"/>
        <dbReference type="ChEBI" id="CHEBI:57798"/>
        <dbReference type="ChEBI" id="CHEBI:58130"/>
        <dbReference type="EC" id="3.1.3.62"/>
    </reaction>
    <physiologicalReaction direction="left-to-right" evidence="15">
        <dbReference type="Rhea" id="RHEA:16990"/>
    </physiologicalReaction>
</comment>
<comment type="catalytic activity">
    <reaction evidence="12">
        <text>1D-myo-inositol 1,2,5,6-tetrakisphosphate + H2O = 1D-myo-inositol 1,2,6-trisphosphate + phosphate</text>
        <dbReference type="Rhea" id="RHEA:77119"/>
        <dbReference type="ChEBI" id="CHEBI:15377"/>
        <dbReference type="ChEBI" id="CHEBI:43474"/>
        <dbReference type="ChEBI" id="CHEBI:195535"/>
        <dbReference type="ChEBI" id="CHEBI:195537"/>
        <dbReference type="EC" id="3.1.3.62"/>
    </reaction>
    <physiologicalReaction direction="left-to-right" evidence="12">
        <dbReference type="Rhea" id="RHEA:77120"/>
    </physiologicalReaction>
</comment>
<evidence type="ECO:0000256" key="20">
    <source>
        <dbReference type="ARBA" id="ARBA00043757"/>
    </source>
</evidence>
<dbReference type="PANTHER" id="PTHR20963:SF8">
    <property type="entry name" value="MULTIPLE INOSITOL POLYPHOSPHATE PHOSPHATASE 1"/>
    <property type="match status" value="1"/>
</dbReference>
<evidence type="ECO:0000256" key="16">
    <source>
        <dbReference type="ARBA" id="ARBA00043733"/>
    </source>
</evidence>
<dbReference type="Gene3D" id="3.40.50.1240">
    <property type="entry name" value="Phosphoglycerate mutase-like"/>
    <property type="match status" value="1"/>
</dbReference>
<evidence type="ECO:0000256" key="6">
    <source>
        <dbReference type="ARBA" id="ARBA00022475"/>
    </source>
</evidence>
<dbReference type="GO" id="GO:0046030">
    <property type="term" value="F:inositol trisphosphate phosphatase activity"/>
    <property type="evidence" value="ECO:0007669"/>
    <property type="project" value="Ensembl"/>
</dbReference>
<dbReference type="InterPro" id="IPR000560">
    <property type="entry name" value="His_Pase_clade-2"/>
</dbReference>
<comment type="catalytic activity">
    <reaction evidence="17">
        <text>1D-myo-inositol 1,2,3,6-tetrakisphosphate + H2O = 1D-myo-inositol 1,2,3-trisphosphate + phosphate</text>
        <dbReference type="Rhea" id="RHEA:77123"/>
        <dbReference type="ChEBI" id="CHEBI:15377"/>
        <dbReference type="ChEBI" id="CHEBI:43474"/>
        <dbReference type="ChEBI" id="CHEBI:195534"/>
        <dbReference type="ChEBI" id="CHEBI:195536"/>
    </reaction>
    <physiologicalReaction direction="left-to-right" evidence="17">
        <dbReference type="Rhea" id="RHEA:77124"/>
    </physiologicalReaction>
</comment>
<dbReference type="GO" id="GO:0005788">
    <property type="term" value="C:endoplasmic reticulum lumen"/>
    <property type="evidence" value="ECO:0007669"/>
    <property type="project" value="Ensembl"/>
</dbReference>
<evidence type="ECO:0000256" key="8">
    <source>
        <dbReference type="ARBA" id="ARBA00022801"/>
    </source>
</evidence>
<keyword evidence="10" id="KW-0325">Glycoprotein</keyword>
<comment type="catalytic activity">
    <reaction evidence="14">
        <text>1D-myo-inositol 1,2-bisphosphate + H2O = 1D-myo-inositol 2-phosphate + phosphate</text>
        <dbReference type="Rhea" id="RHEA:77135"/>
        <dbReference type="ChEBI" id="CHEBI:15377"/>
        <dbReference type="ChEBI" id="CHEBI:43474"/>
        <dbReference type="ChEBI" id="CHEBI:84142"/>
        <dbReference type="ChEBI" id="CHEBI:195539"/>
        <dbReference type="EC" id="3.1.3.62"/>
    </reaction>
    <physiologicalReaction direction="left-to-right" evidence="14">
        <dbReference type="Rhea" id="RHEA:77136"/>
    </physiologicalReaction>
</comment>
<dbReference type="PANTHER" id="PTHR20963">
    <property type="entry name" value="MULTIPLE INOSITOL POLYPHOSPHATE PHOSPHATASE-RELATED"/>
    <property type="match status" value="1"/>
</dbReference>
<name>H9GM19_ANOCA</name>
<evidence type="ECO:0000256" key="1">
    <source>
        <dbReference type="ARBA" id="ARBA00004236"/>
    </source>
</evidence>
<evidence type="ECO:0000256" key="4">
    <source>
        <dbReference type="ARBA" id="ARBA00013040"/>
    </source>
</evidence>
<evidence type="ECO:0000256" key="12">
    <source>
        <dbReference type="ARBA" id="ARBA00043668"/>
    </source>
</evidence>
<dbReference type="KEGG" id="acs:100555619"/>
<evidence type="ECO:0000256" key="18">
    <source>
        <dbReference type="ARBA" id="ARBA00043746"/>
    </source>
</evidence>
<dbReference type="EC" id="3.1.3.62" evidence="4"/>
<evidence type="ECO:0000256" key="26">
    <source>
        <dbReference type="SAM" id="SignalP"/>
    </source>
</evidence>
<protein>
    <recommendedName>
        <fullName evidence="5">Multiple inositol polyphosphate phosphatase 1</fullName>
        <ecNumber evidence="4">3.1.3.62</ecNumber>
        <ecNumber evidence="3">3.1.3.80</ecNumber>
    </recommendedName>
    <alternativeName>
        <fullName evidence="11">2,3-bisphosphoglycerate 3-phosphatase</fullName>
    </alternativeName>
</protein>
<dbReference type="PIRSF" id="PIRSF000894">
    <property type="entry name" value="Acid_phosphatase"/>
    <property type="match status" value="1"/>
</dbReference>
<evidence type="ECO:0000256" key="13">
    <source>
        <dbReference type="ARBA" id="ARBA00043671"/>
    </source>
</evidence>
<dbReference type="GO" id="GO:0005615">
    <property type="term" value="C:extracellular space"/>
    <property type="evidence" value="ECO:0007669"/>
    <property type="project" value="Ensembl"/>
</dbReference>
<feature type="signal peptide" evidence="26">
    <location>
        <begin position="1"/>
        <end position="17"/>
    </location>
</feature>
<keyword evidence="7 26" id="KW-0732">Signal</keyword>
<evidence type="ECO:0000256" key="25">
    <source>
        <dbReference type="PIRSR" id="PIRSR000894-2"/>
    </source>
</evidence>
<evidence type="ECO:0000313" key="27">
    <source>
        <dbReference type="Ensembl" id="ENSACAP00000014968.3"/>
    </source>
</evidence>
<dbReference type="CDD" id="cd07061">
    <property type="entry name" value="HP_HAP_like"/>
    <property type="match status" value="1"/>
</dbReference>
<feature type="disulfide bond" evidence="25">
    <location>
        <begin position="259"/>
        <end position="273"/>
    </location>
</feature>
<reference evidence="27" key="1">
    <citation type="submission" date="2009-12" db="EMBL/GenBank/DDBJ databases">
        <title>The Genome Sequence of Anolis carolinensis (Green Anole Lizard).</title>
        <authorList>
            <consortium name="The Genome Sequencing Platform"/>
            <person name="Di Palma F."/>
            <person name="Alfoldi J."/>
            <person name="Heiman D."/>
            <person name="Young S."/>
            <person name="Grabherr M."/>
            <person name="Johnson J."/>
            <person name="Lander E.S."/>
            <person name="Lindblad-Toh K."/>
        </authorList>
    </citation>
    <scope>NUCLEOTIDE SEQUENCE [LARGE SCALE GENOMIC DNA]</scope>
    <source>
        <strain evidence="27">JBL SC #1</strain>
    </source>
</reference>
<dbReference type="GO" id="GO:0030003">
    <property type="term" value="P:intracellular monoatomic cation homeostasis"/>
    <property type="evidence" value="ECO:0007669"/>
    <property type="project" value="Ensembl"/>
</dbReference>
<comment type="subcellular location">
    <subcellularLocation>
        <location evidence="1">Cell membrane</location>
    </subcellularLocation>
</comment>
<sequence>MACRLLLLLLLLGSAAAQRASDLASYFGTKSRYETIHPHLLADPFSLGPPERGFPLPTATCEPIHLRALVRHGTRFPTRKQIEKLDRLHKELVHRRSVGPACRAADSLAGWKMWFRPEMDGRLAGRGRRDMSALARRLAARIPGLFSARNHLAFASSSKPRCLDSAAAFREGLRQAGHSAPADGRLKESFEVNDKLMRFFDHCEKFVKGVENNSTALREMDVFRDGPEMRSVVDKITRTLCLPAKRLDADLIQVAFFTCSFGLTIKNINSPWCALFNTDDAKVLEYLNDLKQYWKRAYGHDINSRSSCNLFQDIFKHLDQAVSESKSSRAISSPVMLQFGHAETLLPLLALMGYFRDTEPLKADNYAKQAGRQFRSGRIVPYASNLLFLLYHCEKASSPEEKYKVQILLNERLLVFPHSGETVASYSSLKNHYKALLENCHFNEVCALTKTG</sequence>
<evidence type="ECO:0000256" key="14">
    <source>
        <dbReference type="ARBA" id="ARBA00043674"/>
    </source>
</evidence>
<dbReference type="GO" id="GO:0030352">
    <property type="term" value="F:inositol-1,4,5,6-tetrakisphosphate 6-phosphatase activity"/>
    <property type="evidence" value="ECO:0007669"/>
    <property type="project" value="Ensembl"/>
</dbReference>
<dbReference type="FunFam" id="3.40.50.1240:FF:000014">
    <property type="entry name" value="Multiple inositol polyphosphate phosphatase 1"/>
    <property type="match status" value="1"/>
</dbReference>
<feature type="chain" id="PRO_5032400070" description="Multiple inositol polyphosphate phosphatase 1" evidence="26">
    <location>
        <begin position="18"/>
        <end position="452"/>
    </location>
</feature>
<reference evidence="27" key="3">
    <citation type="submission" date="2025-09" db="UniProtKB">
        <authorList>
            <consortium name="Ensembl"/>
        </authorList>
    </citation>
    <scope>IDENTIFICATION</scope>
</reference>
<dbReference type="Proteomes" id="UP000001646">
    <property type="component" value="Unplaced"/>
</dbReference>
<keyword evidence="25" id="KW-1015">Disulfide bond</keyword>
<evidence type="ECO:0000256" key="15">
    <source>
        <dbReference type="ARBA" id="ARBA00043691"/>
    </source>
</evidence>
<dbReference type="InterPro" id="IPR016274">
    <property type="entry name" value="Histidine_acid_Pase_euk"/>
</dbReference>
<evidence type="ECO:0000256" key="11">
    <source>
        <dbReference type="ARBA" id="ARBA00031642"/>
    </source>
</evidence>
<dbReference type="SUPFAM" id="SSF53254">
    <property type="entry name" value="Phosphoglycerate mutase-like"/>
    <property type="match status" value="1"/>
</dbReference>
<keyword evidence="8" id="KW-0378">Hydrolase</keyword>
<evidence type="ECO:0000256" key="21">
    <source>
        <dbReference type="ARBA" id="ARBA00043762"/>
    </source>
</evidence>
<dbReference type="FunCoup" id="H9GM19">
    <property type="interactions" value="287"/>
</dbReference>
<dbReference type="GO" id="GO:0016312">
    <property type="term" value="F:inositol bisphosphate phosphatase activity"/>
    <property type="evidence" value="ECO:0007669"/>
    <property type="project" value="Ensembl"/>
</dbReference>
<dbReference type="Bgee" id="ENSACAG00000015245">
    <property type="expression patterns" value="Expressed in heart and 13 other cell types or tissues"/>
</dbReference>
<comment type="similarity">
    <text evidence="2">Belongs to the histidine acid phosphatase family. MINPP1 subfamily.</text>
</comment>
<comment type="catalytic activity">
    <reaction evidence="22">
        <text>1D-myo-inositol 2,3-bisphosphate + H2O = 1D-myo-inositol 2-phosphate + phosphate</text>
        <dbReference type="Rhea" id="RHEA:77139"/>
        <dbReference type="ChEBI" id="CHEBI:15377"/>
        <dbReference type="ChEBI" id="CHEBI:43474"/>
        <dbReference type="ChEBI" id="CHEBI:84142"/>
        <dbReference type="ChEBI" id="CHEBI:195538"/>
    </reaction>
    <physiologicalReaction direction="left-to-right" evidence="22">
        <dbReference type="Rhea" id="RHEA:77140"/>
    </physiologicalReaction>
</comment>